<feature type="region of interest" description="Disordered" evidence="1">
    <location>
        <begin position="44"/>
        <end position="66"/>
    </location>
</feature>
<dbReference type="OrthoDB" id="10191248at2759"/>
<proteinExistence type="predicted"/>
<reference evidence="3" key="1">
    <citation type="submission" date="2015-02" db="EMBL/GenBank/DDBJ databases">
        <title>Genome sequencing for Strongylocentrotus purpuratus.</title>
        <authorList>
            <person name="Murali S."/>
            <person name="Liu Y."/>
            <person name="Vee V."/>
            <person name="English A."/>
            <person name="Wang M."/>
            <person name="Skinner E."/>
            <person name="Han Y."/>
            <person name="Muzny D.M."/>
            <person name="Worley K.C."/>
            <person name="Gibbs R.A."/>
        </authorList>
    </citation>
    <scope>NUCLEOTIDE SEQUENCE</scope>
</reference>
<dbReference type="RefSeq" id="XP_030834829.1">
    <property type="nucleotide sequence ID" value="XM_030978969.1"/>
</dbReference>
<dbReference type="KEGG" id="spu:105436530"/>
<evidence type="ECO:0000256" key="1">
    <source>
        <dbReference type="SAM" id="MobiDB-lite"/>
    </source>
</evidence>
<dbReference type="InParanoid" id="A0A7M7NDQ1"/>
<reference evidence="2" key="2">
    <citation type="submission" date="2021-01" db="UniProtKB">
        <authorList>
            <consortium name="EnsemblMetazoa"/>
        </authorList>
    </citation>
    <scope>IDENTIFICATION</scope>
</reference>
<sequence length="146" mass="16456">MVDDDGLVYVSVSHDHAHSPNAPPIQTEEPTVYASLNPEVTQRRKGEMEYADTKATTPDGQPMYGNYLAKKRNRQEQARMTPPVQTYDATYNAEGMDCRKGGMKGDIGPTTLDDPMYANYFAKMRKDEERAKQIASTHDPFEMYGI</sequence>
<name>A0A7M7NDQ1_STRPU</name>
<keyword evidence="3" id="KW-1185">Reference proteome</keyword>
<evidence type="ECO:0000313" key="3">
    <source>
        <dbReference type="Proteomes" id="UP000007110"/>
    </source>
</evidence>
<protein>
    <submittedName>
        <fullName evidence="2">Uncharacterized protein</fullName>
    </submittedName>
</protein>
<accession>A0A7M7NDQ1</accession>
<dbReference type="Proteomes" id="UP000007110">
    <property type="component" value="Unassembled WGS sequence"/>
</dbReference>
<dbReference type="GeneID" id="105436530"/>
<dbReference type="EnsemblMetazoa" id="XM_030978969">
    <property type="protein sequence ID" value="XP_030834829"/>
    <property type="gene ID" value="LOC105436530"/>
</dbReference>
<dbReference type="AlphaFoldDB" id="A0A7M7NDQ1"/>
<evidence type="ECO:0000313" key="2">
    <source>
        <dbReference type="EnsemblMetazoa" id="XP_030834829"/>
    </source>
</evidence>
<organism evidence="2 3">
    <name type="scientific">Strongylocentrotus purpuratus</name>
    <name type="common">Purple sea urchin</name>
    <dbReference type="NCBI Taxonomy" id="7668"/>
    <lineage>
        <taxon>Eukaryota</taxon>
        <taxon>Metazoa</taxon>
        <taxon>Echinodermata</taxon>
        <taxon>Eleutherozoa</taxon>
        <taxon>Echinozoa</taxon>
        <taxon>Echinoidea</taxon>
        <taxon>Euechinoidea</taxon>
        <taxon>Echinacea</taxon>
        <taxon>Camarodonta</taxon>
        <taxon>Echinidea</taxon>
        <taxon>Strongylocentrotidae</taxon>
        <taxon>Strongylocentrotus</taxon>
    </lineage>
</organism>